<dbReference type="AlphaFoldDB" id="A0AAV4RAE6"/>
<evidence type="ECO:0000313" key="1">
    <source>
        <dbReference type="EMBL" id="GIY18445.1"/>
    </source>
</evidence>
<protein>
    <submittedName>
        <fullName evidence="1">Uncharacterized protein</fullName>
    </submittedName>
</protein>
<proteinExistence type="predicted"/>
<keyword evidence="2" id="KW-1185">Reference proteome</keyword>
<name>A0AAV4RAE6_9ARAC</name>
<gene>
    <name evidence="1" type="ORF">CDAR_244971</name>
</gene>
<reference evidence="1 2" key="1">
    <citation type="submission" date="2021-06" db="EMBL/GenBank/DDBJ databases">
        <title>Caerostris darwini draft genome.</title>
        <authorList>
            <person name="Kono N."/>
            <person name="Arakawa K."/>
        </authorList>
    </citation>
    <scope>NUCLEOTIDE SEQUENCE [LARGE SCALE GENOMIC DNA]</scope>
</reference>
<evidence type="ECO:0000313" key="2">
    <source>
        <dbReference type="Proteomes" id="UP001054837"/>
    </source>
</evidence>
<dbReference type="EMBL" id="BPLQ01005918">
    <property type="protein sequence ID" value="GIY18445.1"/>
    <property type="molecule type" value="Genomic_DNA"/>
</dbReference>
<comment type="caution">
    <text evidence="1">The sequence shown here is derived from an EMBL/GenBank/DDBJ whole genome shotgun (WGS) entry which is preliminary data.</text>
</comment>
<sequence>MMKSYSTVAQATANIQAIVAPYSVRKLTYMCTLLETVYGWIQRFHNALIPNEAANGVADSVFMRGQLSRRPSRFCYIPAFNDQPQRRVVKRH</sequence>
<organism evidence="1 2">
    <name type="scientific">Caerostris darwini</name>
    <dbReference type="NCBI Taxonomy" id="1538125"/>
    <lineage>
        <taxon>Eukaryota</taxon>
        <taxon>Metazoa</taxon>
        <taxon>Ecdysozoa</taxon>
        <taxon>Arthropoda</taxon>
        <taxon>Chelicerata</taxon>
        <taxon>Arachnida</taxon>
        <taxon>Araneae</taxon>
        <taxon>Araneomorphae</taxon>
        <taxon>Entelegynae</taxon>
        <taxon>Araneoidea</taxon>
        <taxon>Araneidae</taxon>
        <taxon>Caerostris</taxon>
    </lineage>
</organism>
<dbReference type="Proteomes" id="UP001054837">
    <property type="component" value="Unassembled WGS sequence"/>
</dbReference>
<accession>A0AAV4RAE6</accession>